<reference evidence="2" key="2">
    <citation type="submission" date="2020-09" db="EMBL/GenBank/DDBJ databases">
        <authorList>
            <person name="Sun Q."/>
            <person name="Zhou Y."/>
        </authorList>
    </citation>
    <scope>NUCLEOTIDE SEQUENCE</scope>
    <source>
        <strain evidence="2">CGMCC 1.15966</strain>
    </source>
</reference>
<name>A0A8H9KW97_9SPHI</name>
<keyword evidence="1" id="KW-0812">Transmembrane</keyword>
<proteinExistence type="predicted"/>
<organism evidence="2 3">
    <name type="scientific">Sphingobacterium cellulitidis</name>
    <dbReference type="NCBI Taxonomy" id="1768011"/>
    <lineage>
        <taxon>Bacteria</taxon>
        <taxon>Pseudomonadati</taxon>
        <taxon>Bacteroidota</taxon>
        <taxon>Sphingobacteriia</taxon>
        <taxon>Sphingobacteriales</taxon>
        <taxon>Sphingobacteriaceae</taxon>
        <taxon>Sphingobacterium</taxon>
    </lineage>
</organism>
<comment type="caution">
    <text evidence="2">The sequence shown here is derived from an EMBL/GenBank/DDBJ whole genome shotgun (WGS) entry which is preliminary data.</text>
</comment>
<keyword evidence="1" id="KW-0472">Membrane</keyword>
<dbReference type="RefSeq" id="WP_256962528.1">
    <property type="nucleotide sequence ID" value="NZ_NOUY01000004.1"/>
</dbReference>
<evidence type="ECO:0000313" key="3">
    <source>
        <dbReference type="Proteomes" id="UP000614460"/>
    </source>
</evidence>
<evidence type="ECO:0000256" key="1">
    <source>
        <dbReference type="SAM" id="Phobius"/>
    </source>
</evidence>
<keyword evidence="3" id="KW-1185">Reference proteome</keyword>
<evidence type="ECO:0008006" key="4">
    <source>
        <dbReference type="Google" id="ProtNLM"/>
    </source>
</evidence>
<dbReference type="InterPro" id="IPR009325">
    <property type="entry name" value="DUF983"/>
</dbReference>
<feature type="transmembrane region" description="Helical" evidence="1">
    <location>
        <begin position="66"/>
        <end position="90"/>
    </location>
</feature>
<dbReference type="AlphaFoldDB" id="A0A8H9KW97"/>
<accession>A0A8H9KW97</accession>
<keyword evidence="1" id="KW-1133">Transmembrane helix</keyword>
<sequence>MDVNINMETKYTIPSELKSAIEGKCPRCRTGNMFAAPLLSFKSKKMLERCPACDLKFEKEPGYFYVAMYVSYALSVAELVTACVATYLLSGNLESPWLYVIVALAVTLIMAPFNNRYSRIILLYLMTPSFKFNPKIFERVKEEGK</sequence>
<reference evidence="2" key="1">
    <citation type="journal article" date="2014" name="Int. J. Syst. Evol. Microbiol.">
        <title>Complete genome sequence of Corynebacterium casei LMG S-19264T (=DSM 44701T), isolated from a smear-ripened cheese.</title>
        <authorList>
            <consortium name="US DOE Joint Genome Institute (JGI-PGF)"/>
            <person name="Walter F."/>
            <person name="Albersmeier A."/>
            <person name="Kalinowski J."/>
            <person name="Ruckert C."/>
        </authorList>
    </citation>
    <scope>NUCLEOTIDE SEQUENCE</scope>
    <source>
        <strain evidence="2">CGMCC 1.15966</strain>
    </source>
</reference>
<dbReference type="Pfam" id="PF06170">
    <property type="entry name" value="DUF983"/>
    <property type="match status" value="1"/>
</dbReference>
<protein>
    <recommendedName>
        <fullName evidence="4">DUF983 domain-containing protein</fullName>
    </recommendedName>
</protein>
<dbReference type="EMBL" id="BMKM01000005">
    <property type="protein sequence ID" value="GGE24491.1"/>
    <property type="molecule type" value="Genomic_DNA"/>
</dbReference>
<dbReference type="Proteomes" id="UP000614460">
    <property type="component" value="Unassembled WGS sequence"/>
</dbReference>
<evidence type="ECO:0000313" key="2">
    <source>
        <dbReference type="EMBL" id="GGE24491.1"/>
    </source>
</evidence>
<gene>
    <name evidence="2" type="ORF">GCM10011516_22690</name>
</gene>
<feature type="transmembrane region" description="Helical" evidence="1">
    <location>
        <begin position="96"/>
        <end position="113"/>
    </location>
</feature>